<reference evidence="1 2" key="1">
    <citation type="submission" date="2019-08" db="EMBL/GenBank/DDBJ databases">
        <title>Genome of Vicingus serpentipes NCIMB 15042.</title>
        <authorList>
            <person name="Bowman J.P."/>
        </authorList>
    </citation>
    <scope>NUCLEOTIDE SEQUENCE [LARGE SCALE GENOMIC DNA]</scope>
    <source>
        <strain evidence="1 2">NCIMB 15042</strain>
    </source>
</reference>
<sequence>MKKYLIIASSVLLFACGSKEEAKTEEIIETVEVNITKHGADITEEGAITAAEFLAKFDGNPMEVKLAANIMEVCAKKGCWMMVNLGDDKEMRVTFKDYEFFVPKDAGEKLAIIEGVATMDTTSVEELKHYLTDAEASQEEIDAVTEPEYNYAFEATGVIIKEEKITTSNETH</sequence>
<dbReference type="EMBL" id="VOOS01000001">
    <property type="protein sequence ID" value="TXB67080.1"/>
    <property type="molecule type" value="Genomic_DNA"/>
</dbReference>
<dbReference type="Proteomes" id="UP000321721">
    <property type="component" value="Unassembled WGS sequence"/>
</dbReference>
<accession>A0A5C6RZM1</accession>
<dbReference type="Pfam" id="PF16267">
    <property type="entry name" value="DUF4920"/>
    <property type="match status" value="1"/>
</dbReference>
<dbReference type="OrthoDB" id="129527at2"/>
<dbReference type="PROSITE" id="PS51257">
    <property type="entry name" value="PROKAR_LIPOPROTEIN"/>
    <property type="match status" value="1"/>
</dbReference>
<comment type="caution">
    <text evidence="1">The sequence shown here is derived from an EMBL/GenBank/DDBJ whole genome shotgun (WGS) entry which is preliminary data.</text>
</comment>
<gene>
    <name evidence="1" type="ORF">FRY74_02530</name>
</gene>
<protein>
    <submittedName>
        <fullName evidence="1">DUF4920 domain-containing protein</fullName>
    </submittedName>
</protein>
<proteinExistence type="predicted"/>
<keyword evidence="2" id="KW-1185">Reference proteome</keyword>
<dbReference type="InterPro" id="IPR032577">
    <property type="entry name" value="DUF4920"/>
</dbReference>
<dbReference type="RefSeq" id="WP_147098299.1">
    <property type="nucleotide sequence ID" value="NZ_VOOS01000001.1"/>
</dbReference>
<evidence type="ECO:0000313" key="1">
    <source>
        <dbReference type="EMBL" id="TXB67080.1"/>
    </source>
</evidence>
<evidence type="ECO:0000313" key="2">
    <source>
        <dbReference type="Proteomes" id="UP000321721"/>
    </source>
</evidence>
<name>A0A5C6RZM1_9FLAO</name>
<organism evidence="1 2">
    <name type="scientific">Vicingus serpentipes</name>
    <dbReference type="NCBI Taxonomy" id="1926625"/>
    <lineage>
        <taxon>Bacteria</taxon>
        <taxon>Pseudomonadati</taxon>
        <taxon>Bacteroidota</taxon>
        <taxon>Flavobacteriia</taxon>
        <taxon>Flavobacteriales</taxon>
        <taxon>Vicingaceae</taxon>
        <taxon>Vicingus</taxon>
    </lineage>
</organism>
<dbReference type="AlphaFoldDB" id="A0A5C6RZM1"/>